<evidence type="ECO:0000256" key="1">
    <source>
        <dbReference type="SAM" id="Phobius"/>
    </source>
</evidence>
<keyword evidence="1" id="KW-0812">Transmembrane</keyword>
<keyword evidence="1" id="KW-0472">Membrane</keyword>
<feature type="transmembrane region" description="Helical" evidence="1">
    <location>
        <begin position="141"/>
        <end position="161"/>
    </location>
</feature>
<feature type="transmembrane region" description="Helical" evidence="1">
    <location>
        <begin position="216"/>
        <end position="240"/>
    </location>
</feature>
<dbReference type="EMBL" id="KZ293436">
    <property type="protein sequence ID" value="PBK67598.1"/>
    <property type="molecule type" value="Genomic_DNA"/>
</dbReference>
<feature type="transmembrane region" description="Helical" evidence="1">
    <location>
        <begin position="110"/>
        <end position="134"/>
    </location>
</feature>
<accession>A0A2H3BNH6</accession>
<protein>
    <submittedName>
        <fullName evidence="2">Uncharacterized protein</fullName>
    </submittedName>
</protein>
<proteinExistence type="predicted"/>
<evidence type="ECO:0000313" key="2">
    <source>
        <dbReference type="EMBL" id="PBK67598.1"/>
    </source>
</evidence>
<gene>
    <name evidence="2" type="ORF">ARMSODRAFT_1086101</name>
</gene>
<feature type="transmembrane region" description="Helical" evidence="1">
    <location>
        <begin position="246"/>
        <end position="266"/>
    </location>
</feature>
<dbReference type="STRING" id="1076256.A0A2H3BNH6"/>
<sequence>MATQADIPLDLTGDDSAYIFQFLDTQLNCGMLYALLHGIYTGILAVTLWNIFINKCWPIRRALVVVVILLLYVLITVSFAVGWSAMHSAFIGNGLSFRTVYQKLISMRAFYWETGITAAVSTSFTDLYMIWCCWMVWGRRWLIILLPILSLVSAMVSKIIVIRHEYVNGSADVFPVLYVSFILATTLWCTSLIIYRILTVTRARHGAEGRSSEFYSFVEVLVESSALYSVSLILFLAFSIRDDLRMHYFDIVAGIVKGVAPTLLIGRAAAGHTRPKDDCEESAVSTLRFQMPSELCTTNFQESAVQSAVLEMPDIEAQSGRLVVFLEKTQSSG</sequence>
<name>A0A2H3BNH6_9AGAR</name>
<dbReference type="AlphaFoldDB" id="A0A2H3BNH6"/>
<feature type="transmembrane region" description="Helical" evidence="1">
    <location>
        <begin position="31"/>
        <end position="51"/>
    </location>
</feature>
<keyword evidence="3" id="KW-1185">Reference proteome</keyword>
<dbReference type="Proteomes" id="UP000218334">
    <property type="component" value="Unassembled WGS sequence"/>
</dbReference>
<evidence type="ECO:0000313" key="3">
    <source>
        <dbReference type="Proteomes" id="UP000218334"/>
    </source>
</evidence>
<feature type="transmembrane region" description="Helical" evidence="1">
    <location>
        <begin position="63"/>
        <end position="90"/>
    </location>
</feature>
<feature type="transmembrane region" description="Helical" evidence="1">
    <location>
        <begin position="173"/>
        <end position="195"/>
    </location>
</feature>
<reference evidence="3" key="1">
    <citation type="journal article" date="2017" name="Nat. Ecol. Evol.">
        <title>Genome expansion and lineage-specific genetic innovations in the forest pathogenic fungi Armillaria.</title>
        <authorList>
            <person name="Sipos G."/>
            <person name="Prasanna A.N."/>
            <person name="Walter M.C."/>
            <person name="O'Connor E."/>
            <person name="Balint B."/>
            <person name="Krizsan K."/>
            <person name="Kiss B."/>
            <person name="Hess J."/>
            <person name="Varga T."/>
            <person name="Slot J."/>
            <person name="Riley R."/>
            <person name="Boka B."/>
            <person name="Rigling D."/>
            <person name="Barry K."/>
            <person name="Lee J."/>
            <person name="Mihaltcheva S."/>
            <person name="LaButti K."/>
            <person name="Lipzen A."/>
            <person name="Waldron R."/>
            <person name="Moloney N.M."/>
            <person name="Sperisen C."/>
            <person name="Kredics L."/>
            <person name="Vagvoelgyi C."/>
            <person name="Patrignani A."/>
            <person name="Fitzpatrick D."/>
            <person name="Nagy I."/>
            <person name="Doyle S."/>
            <person name="Anderson J.B."/>
            <person name="Grigoriev I.V."/>
            <person name="Gueldener U."/>
            <person name="Muensterkoetter M."/>
            <person name="Nagy L.G."/>
        </authorList>
    </citation>
    <scope>NUCLEOTIDE SEQUENCE [LARGE SCALE GENOMIC DNA]</scope>
    <source>
        <strain evidence="3">28-4</strain>
    </source>
</reference>
<keyword evidence="1" id="KW-1133">Transmembrane helix</keyword>
<organism evidence="2 3">
    <name type="scientific">Armillaria solidipes</name>
    <dbReference type="NCBI Taxonomy" id="1076256"/>
    <lineage>
        <taxon>Eukaryota</taxon>
        <taxon>Fungi</taxon>
        <taxon>Dikarya</taxon>
        <taxon>Basidiomycota</taxon>
        <taxon>Agaricomycotina</taxon>
        <taxon>Agaricomycetes</taxon>
        <taxon>Agaricomycetidae</taxon>
        <taxon>Agaricales</taxon>
        <taxon>Marasmiineae</taxon>
        <taxon>Physalacriaceae</taxon>
        <taxon>Armillaria</taxon>
    </lineage>
</organism>